<keyword evidence="6 8" id="KW-0472">Membrane</keyword>
<dbReference type="OrthoDB" id="5800391at2759"/>
<keyword evidence="3" id="KW-1003">Cell membrane</keyword>
<evidence type="ECO:0000256" key="5">
    <source>
        <dbReference type="ARBA" id="ARBA00022989"/>
    </source>
</evidence>
<dbReference type="EMBL" id="OV725082">
    <property type="protein sequence ID" value="CAH1406689.1"/>
    <property type="molecule type" value="Genomic_DNA"/>
</dbReference>
<evidence type="ECO:0000256" key="8">
    <source>
        <dbReference type="SAM" id="Phobius"/>
    </source>
</evidence>
<dbReference type="PANTHER" id="PTHR21421">
    <property type="entry name" value="GUSTATORY RECEPTOR"/>
    <property type="match status" value="1"/>
</dbReference>
<comment type="similarity">
    <text evidence="2">Belongs to the insect chemoreceptor superfamily. Gustatory receptor (GR) family. Gr5a subfamily.</text>
</comment>
<keyword evidence="5 8" id="KW-1133">Transmembrane helix</keyword>
<feature type="transmembrane region" description="Helical" evidence="8">
    <location>
        <begin position="221"/>
        <end position="244"/>
    </location>
</feature>
<dbReference type="AlphaFoldDB" id="A0A9P0MVL4"/>
<reference evidence="9" key="1">
    <citation type="submission" date="2022-01" db="EMBL/GenBank/DDBJ databases">
        <authorList>
            <person name="King R."/>
        </authorList>
    </citation>
    <scope>NUCLEOTIDE SEQUENCE</scope>
</reference>
<evidence type="ECO:0000313" key="9">
    <source>
        <dbReference type="EMBL" id="CAH1406689.1"/>
    </source>
</evidence>
<dbReference type="PANTHER" id="PTHR21421:SF29">
    <property type="entry name" value="GUSTATORY RECEPTOR 5A FOR TREHALOSE-RELATED"/>
    <property type="match status" value="1"/>
</dbReference>
<feature type="transmembrane region" description="Helical" evidence="8">
    <location>
        <begin position="45"/>
        <end position="62"/>
    </location>
</feature>
<keyword evidence="7" id="KW-0675">Receptor</keyword>
<feature type="transmembrane region" description="Helical" evidence="8">
    <location>
        <begin position="390"/>
        <end position="410"/>
    </location>
</feature>
<evidence type="ECO:0000256" key="4">
    <source>
        <dbReference type="ARBA" id="ARBA00022692"/>
    </source>
</evidence>
<evidence type="ECO:0000256" key="1">
    <source>
        <dbReference type="ARBA" id="ARBA00004651"/>
    </source>
</evidence>
<evidence type="ECO:0000256" key="7">
    <source>
        <dbReference type="ARBA" id="ARBA00023170"/>
    </source>
</evidence>
<feature type="transmembrane region" description="Helical" evidence="8">
    <location>
        <begin position="74"/>
        <end position="96"/>
    </location>
</feature>
<comment type="subcellular location">
    <subcellularLocation>
        <location evidence="1">Cell membrane</location>
        <topology evidence="1">Multi-pass membrane protein</topology>
    </subcellularLocation>
</comment>
<dbReference type="Proteomes" id="UP001152798">
    <property type="component" value="Chromosome 6"/>
</dbReference>
<protein>
    <recommendedName>
        <fullName evidence="11">Gustatory receptor</fullName>
    </recommendedName>
</protein>
<dbReference type="Pfam" id="PF06151">
    <property type="entry name" value="Trehalose_recp"/>
    <property type="match status" value="1"/>
</dbReference>
<organism evidence="9 10">
    <name type="scientific">Nezara viridula</name>
    <name type="common">Southern green stink bug</name>
    <name type="synonym">Cimex viridulus</name>
    <dbReference type="NCBI Taxonomy" id="85310"/>
    <lineage>
        <taxon>Eukaryota</taxon>
        <taxon>Metazoa</taxon>
        <taxon>Ecdysozoa</taxon>
        <taxon>Arthropoda</taxon>
        <taxon>Hexapoda</taxon>
        <taxon>Insecta</taxon>
        <taxon>Pterygota</taxon>
        <taxon>Neoptera</taxon>
        <taxon>Paraneoptera</taxon>
        <taxon>Hemiptera</taxon>
        <taxon>Heteroptera</taxon>
        <taxon>Panheteroptera</taxon>
        <taxon>Pentatomomorpha</taxon>
        <taxon>Pentatomoidea</taxon>
        <taxon>Pentatomidae</taxon>
        <taxon>Pentatominae</taxon>
        <taxon>Nezara</taxon>
    </lineage>
</organism>
<gene>
    <name evidence="9" type="ORF">NEZAVI_LOCUS14573</name>
</gene>
<evidence type="ECO:0000256" key="3">
    <source>
        <dbReference type="ARBA" id="ARBA00022475"/>
    </source>
</evidence>
<evidence type="ECO:0000256" key="6">
    <source>
        <dbReference type="ARBA" id="ARBA00023136"/>
    </source>
</evidence>
<dbReference type="GO" id="GO:0008527">
    <property type="term" value="F:taste receptor activity"/>
    <property type="evidence" value="ECO:0007669"/>
    <property type="project" value="InterPro"/>
</dbReference>
<evidence type="ECO:0000313" key="10">
    <source>
        <dbReference type="Proteomes" id="UP001152798"/>
    </source>
</evidence>
<keyword evidence="10" id="KW-1185">Reference proteome</keyword>
<keyword evidence="4 8" id="KW-0812">Transmembrane</keyword>
<evidence type="ECO:0008006" key="11">
    <source>
        <dbReference type="Google" id="ProtNLM"/>
    </source>
</evidence>
<evidence type="ECO:0000256" key="2">
    <source>
        <dbReference type="ARBA" id="ARBA00005327"/>
    </source>
</evidence>
<sequence length="428" mass="49920">MIYSSCFSNIRKCCKSWKGILRKKSIKQQKLPRRKCSSFHNDTKFIFSIAFIFGLFPVQNIFKTNILLIKTKLFSISYVYAFFMLAGFLIITIYGVEHAIYNTTFQIGEIKQSTAPFLFYGCCTTASYCFIDIAKKWPHIIRKWSKIENEVSYIQPPSTNKGLAGLIMTLGLVEHLFHNWVNTKDGNLQEKSPIGCYLKTFCFKTHSFLVDEDSYRHWKGVLIVMFSFHGTLLWTFIDVFIILVTSGLKGQIHSWNKFAYKHVKVSNFHWRRFRKDYKIIINFIKTTDKHINKIIGLSMINFYFISTQLLEEVRTQHDKYSERVFFLFSLSFLLLRTMSSFMSSASVHDEWLKVSTPIHACLSHTPEVDRLLAEVHSDNVAMSAFNMFHITRAFIMTMCGVVLTYELLILQTHEAENMARLQNVTIPE</sequence>
<proteinExistence type="inferred from homology"/>
<dbReference type="GO" id="GO:0050916">
    <property type="term" value="P:sensory perception of sweet taste"/>
    <property type="evidence" value="ECO:0007669"/>
    <property type="project" value="UniProtKB-ARBA"/>
</dbReference>
<name>A0A9P0MVL4_NEZVI</name>
<feature type="transmembrane region" description="Helical" evidence="8">
    <location>
        <begin position="324"/>
        <end position="342"/>
    </location>
</feature>
<dbReference type="InterPro" id="IPR009318">
    <property type="entry name" value="Gustatory_rcpt"/>
</dbReference>
<accession>A0A9P0MVL4</accession>
<dbReference type="GO" id="GO:0005886">
    <property type="term" value="C:plasma membrane"/>
    <property type="evidence" value="ECO:0007669"/>
    <property type="project" value="UniProtKB-SubCell"/>
</dbReference>